<dbReference type="EC" id="2.4.1.117" evidence="4"/>
<keyword evidence="10" id="KW-1133">Transmembrane helix</keyword>
<reference evidence="15 16" key="1">
    <citation type="journal article" date="2019" name="Fungal Biol. Biotechnol.">
        <title>Draft genome sequence of fastidious pathogen Ceratobasidium theobromae, which causes vascular-streak dieback in Theobroma cacao.</title>
        <authorList>
            <person name="Ali S.S."/>
            <person name="Asman A."/>
            <person name="Shao J."/>
            <person name="Firmansyah A.P."/>
            <person name="Susilo A.W."/>
            <person name="Rosmana A."/>
            <person name="McMahon P."/>
            <person name="Junaid M."/>
            <person name="Guest D."/>
            <person name="Kheng T.Y."/>
            <person name="Meinhardt L.W."/>
            <person name="Bailey B.A."/>
        </authorList>
    </citation>
    <scope>NUCLEOTIDE SEQUENCE [LARGE SCALE GENOMIC DNA]</scope>
    <source>
        <strain evidence="15 16">CT2</strain>
    </source>
</reference>
<dbReference type="InterPro" id="IPR001173">
    <property type="entry name" value="Glyco_trans_2-like"/>
</dbReference>
<dbReference type="InterPro" id="IPR035518">
    <property type="entry name" value="DPG_synthase"/>
</dbReference>
<name>A0A5N5QC91_9AGAM</name>
<dbReference type="Gene3D" id="3.90.550.10">
    <property type="entry name" value="Spore Coat Polysaccharide Biosynthesis Protein SpsA, Chain A"/>
    <property type="match status" value="1"/>
</dbReference>
<feature type="compositionally biased region" description="Basic and acidic residues" evidence="13">
    <location>
        <begin position="318"/>
        <end position="335"/>
    </location>
</feature>
<dbReference type="EMBL" id="SSOP01000324">
    <property type="protein sequence ID" value="KAB5589058.1"/>
    <property type="molecule type" value="Genomic_DNA"/>
</dbReference>
<keyword evidence="6 15" id="KW-0808">Transferase</keyword>
<evidence type="ECO:0000256" key="2">
    <source>
        <dbReference type="ARBA" id="ARBA00004922"/>
    </source>
</evidence>
<keyword evidence="16" id="KW-1185">Reference proteome</keyword>
<dbReference type="GO" id="GO:0006487">
    <property type="term" value="P:protein N-linked glycosylation"/>
    <property type="evidence" value="ECO:0007669"/>
    <property type="project" value="TreeGrafter"/>
</dbReference>
<evidence type="ECO:0000256" key="12">
    <source>
        <dbReference type="ARBA" id="ARBA00045097"/>
    </source>
</evidence>
<keyword evidence="11" id="KW-0472">Membrane</keyword>
<evidence type="ECO:0000313" key="15">
    <source>
        <dbReference type="EMBL" id="KAB5589058.1"/>
    </source>
</evidence>
<dbReference type="Proteomes" id="UP000383932">
    <property type="component" value="Unassembled WGS sequence"/>
</dbReference>
<evidence type="ECO:0000256" key="1">
    <source>
        <dbReference type="ARBA" id="ARBA00004389"/>
    </source>
</evidence>
<evidence type="ECO:0000256" key="10">
    <source>
        <dbReference type="ARBA" id="ARBA00022989"/>
    </source>
</evidence>
<comment type="pathway">
    <text evidence="2">Protein modification; protein glycosylation.</text>
</comment>
<dbReference type="InterPro" id="IPR029044">
    <property type="entry name" value="Nucleotide-diphossugar_trans"/>
</dbReference>
<accession>A0A5N5QC91</accession>
<dbReference type="OrthoDB" id="3784at2759"/>
<dbReference type="GO" id="GO:0005789">
    <property type="term" value="C:endoplasmic reticulum membrane"/>
    <property type="evidence" value="ECO:0007669"/>
    <property type="project" value="UniProtKB-SubCell"/>
</dbReference>
<sequence>MLLALAITVVCLLVGIIYVLLVLLSPSIPTPSPEAYKYRSNSEPTISYPLPPPTASAECDLSVVIPAYNEAKRLPPMLTEALNHVLGNKLWKSVEFLIVDDGSKDNTTAVALDFPIPEDPKSSVNVSIRVVRLPQNSGKGSAVKHGMLHARGKRMLMADADGASRFPDLDKLWAAMDNGADVVCGSRAHLVGTDAVVKRSFIRNMLMYGLHTLLQFLGVSHIRDTQCGFKLFTRSAAHTLFQTLHIPHWIFDVELLVVALMCGMKTDEVAVGWHEVEGSKINILWDSLGMLRDLLVLRANYVFGRWKVVQVDDTSTDSDVRNEHVTSKSSAVKDSKPRRRTANGSQK</sequence>
<dbReference type="SUPFAM" id="SSF53448">
    <property type="entry name" value="Nucleotide-diphospho-sugar transferases"/>
    <property type="match status" value="1"/>
</dbReference>
<organism evidence="15 16">
    <name type="scientific">Ceratobasidium theobromae</name>
    <dbReference type="NCBI Taxonomy" id="1582974"/>
    <lineage>
        <taxon>Eukaryota</taxon>
        <taxon>Fungi</taxon>
        <taxon>Dikarya</taxon>
        <taxon>Basidiomycota</taxon>
        <taxon>Agaricomycotina</taxon>
        <taxon>Agaricomycetes</taxon>
        <taxon>Cantharellales</taxon>
        <taxon>Ceratobasidiaceae</taxon>
        <taxon>Ceratobasidium</taxon>
    </lineage>
</organism>
<feature type="region of interest" description="Disordered" evidence="13">
    <location>
        <begin position="316"/>
        <end position="347"/>
    </location>
</feature>
<evidence type="ECO:0000256" key="13">
    <source>
        <dbReference type="SAM" id="MobiDB-lite"/>
    </source>
</evidence>
<dbReference type="AlphaFoldDB" id="A0A5N5QC91"/>
<keyword evidence="5" id="KW-0328">Glycosyltransferase</keyword>
<comment type="caution">
    <text evidence="15">The sequence shown here is derived from an EMBL/GenBank/DDBJ whole genome shotgun (WGS) entry which is preliminary data.</text>
</comment>
<evidence type="ECO:0000256" key="4">
    <source>
        <dbReference type="ARBA" id="ARBA00012583"/>
    </source>
</evidence>
<gene>
    <name evidence="15" type="ORF">CTheo_7500</name>
</gene>
<keyword evidence="7" id="KW-0812">Transmembrane</keyword>
<dbReference type="GO" id="GO:0004581">
    <property type="term" value="F:dolichyl-phosphate beta-glucosyltransferase activity"/>
    <property type="evidence" value="ECO:0007669"/>
    <property type="project" value="UniProtKB-EC"/>
</dbReference>
<dbReference type="Pfam" id="PF00535">
    <property type="entry name" value="Glycos_transf_2"/>
    <property type="match status" value="1"/>
</dbReference>
<evidence type="ECO:0000256" key="11">
    <source>
        <dbReference type="ARBA" id="ARBA00023136"/>
    </source>
</evidence>
<evidence type="ECO:0000256" key="8">
    <source>
        <dbReference type="ARBA" id="ARBA00022824"/>
    </source>
</evidence>
<dbReference type="PANTHER" id="PTHR10859:SF91">
    <property type="entry name" value="DOLICHYL-PHOSPHATE BETA-GLUCOSYLTRANSFERASE"/>
    <property type="match status" value="1"/>
</dbReference>
<comment type="subcellular location">
    <subcellularLocation>
        <location evidence="1">Endoplasmic reticulum membrane</location>
        <topology evidence="1">Single-pass membrane protein</topology>
    </subcellularLocation>
</comment>
<evidence type="ECO:0000259" key="14">
    <source>
        <dbReference type="Pfam" id="PF00535"/>
    </source>
</evidence>
<evidence type="ECO:0000256" key="9">
    <source>
        <dbReference type="ARBA" id="ARBA00022968"/>
    </source>
</evidence>
<proteinExistence type="inferred from homology"/>
<evidence type="ECO:0000313" key="16">
    <source>
        <dbReference type="Proteomes" id="UP000383932"/>
    </source>
</evidence>
<dbReference type="CDD" id="cd04188">
    <property type="entry name" value="DPG_synthase"/>
    <property type="match status" value="1"/>
</dbReference>
<protein>
    <recommendedName>
        <fullName evidence="4">dolichyl-phosphate beta-glucosyltransferase</fullName>
        <ecNumber evidence="4">2.4.1.117</ecNumber>
    </recommendedName>
</protein>
<keyword evidence="9" id="KW-0735">Signal-anchor</keyword>
<evidence type="ECO:0000256" key="7">
    <source>
        <dbReference type="ARBA" id="ARBA00022692"/>
    </source>
</evidence>
<evidence type="ECO:0000256" key="3">
    <source>
        <dbReference type="ARBA" id="ARBA00006739"/>
    </source>
</evidence>
<dbReference type="PANTHER" id="PTHR10859">
    <property type="entry name" value="GLYCOSYL TRANSFERASE"/>
    <property type="match status" value="1"/>
</dbReference>
<comment type="similarity">
    <text evidence="3">Belongs to the glycosyltransferase 2 family.</text>
</comment>
<evidence type="ECO:0000256" key="5">
    <source>
        <dbReference type="ARBA" id="ARBA00022676"/>
    </source>
</evidence>
<comment type="catalytic activity">
    <reaction evidence="12">
        <text>a di-trans,poly-cis-dolichyl phosphate + UDP-alpha-D-glucose = a di-trans,poly-cis-dolichyl beta-D-glucosyl phosphate + UDP</text>
        <dbReference type="Rhea" id="RHEA:15401"/>
        <dbReference type="Rhea" id="RHEA-COMP:19498"/>
        <dbReference type="Rhea" id="RHEA-COMP:19502"/>
        <dbReference type="ChEBI" id="CHEBI:57525"/>
        <dbReference type="ChEBI" id="CHEBI:57683"/>
        <dbReference type="ChEBI" id="CHEBI:58223"/>
        <dbReference type="ChEBI" id="CHEBI:58885"/>
        <dbReference type="EC" id="2.4.1.117"/>
    </reaction>
    <physiologicalReaction direction="left-to-right" evidence="12">
        <dbReference type="Rhea" id="RHEA:15402"/>
    </physiologicalReaction>
</comment>
<feature type="domain" description="Glycosyltransferase 2-like" evidence="14">
    <location>
        <begin position="62"/>
        <end position="240"/>
    </location>
</feature>
<evidence type="ECO:0000256" key="6">
    <source>
        <dbReference type="ARBA" id="ARBA00022679"/>
    </source>
</evidence>
<keyword evidence="8" id="KW-0256">Endoplasmic reticulum</keyword>